<organism evidence="1 2">
    <name type="scientific">Lentinula raphanica</name>
    <dbReference type="NCBI Taxonomy" id="153919"/>
    <lineage>
        <taxon>Eukaryota</taxon>
        <taxon>Fungi</taxon>
        <taxon>Dikarya</taxon>
        <taxon>Basidiomycota</taxon>
        <taxon>Agaricomycotina</taxon>
        <taxon>Agaricomycetes</taxon>
        <taxon>Agaricomycetidae</taxon>
        <taxon>Agaricales</taxon>
        <taxon>Marasmiineae</taxon>
        <taxon>Omphalotaceae</taxon>
        <taxon>Lentinula</taxon>
    </lineage>
</organism>
<gene>
    <name evidence="1" type="ORF">F5878DRAFT_516959</name>
</gene>
<dbReference type="AlphaFoldDB" id="A0AA38U1Y2"/>
<protein>
    <submittedName>
        <fullName evidence="1">Uncharacterized protein</fullName>
    </submittedName>
</protein>
<evidence type="ECO:0000313" key="2">
    <source>
        <dbReference type="Proteomes" id="UP001163846"/>
    </source>
</evidence>
<reference evidence="1" key="1">
    <citation type="submission" date="2022-08" db="EMBL/GenBank/DDBJ databases">
        <authorList>
            <consortium name="DOE Joint Genome Institute"/>
            <person name="Min B."/>
            <person name="Riley R."/>
            <person name="Sierra-Patev S."/>
            <person name="Naranjo-Ortiz M."/>
            <person name="Looney B."/>
            <person name="Konkel Z."/>
            <person name="Slot J.C."/>
            <person name="Sakamoto Y."/>
            <person name="Steenwyk J.L."/>
            <person name="Rokas A."/>
            <person name="Carro J."/>
            <person name="Camarero S."/>
            <person name="Ferreira P."/>
            <person name="Molpeceres G."/>
            <person name="Ruiz-Duenas F.J."/>
            <person name="Serrano A."/>
            <person name="Henrissat B."/>
            <person name="Drula E."/>
            <person name="Hughes K.W."/>
            <person name="Mata J.L."/>
            <person name="Ishikawa N.K."/>
            <person name="Vargas-Isla R."/>
            <person name="Ushijima S."/>
            <person name="Smith C.A."/>
            <person name="Ahrendt S."/>
            <person name="Andreopoulos W."/>
            <person name="He G."/>
            <person name="Labutti K."/>
            <person name="Lipzen A."/>
            <person name="Ng V."/>
            <person name="Sandor L."/>
            <person name="Barry K."/>
            <person name="Martinez A.T."/>
            <person name="Xiao Y."/>
            <person name="Gibbons J.G."/>
            <person name="Terashima K."/>
            <person name="Hibbett D.S."/>
            <person name="Grigoriev I.V."/>
        </authorList>
    </citation>
    <scope>NUCLEOTIDE SEQUENCE</scope>
    <source>
        <strain evidence="1">TFB9207</strain>
    </source>
</reference>
<dbReference type="Proteomes" id="UP001163846">
    <property type="component" value="Unassembled WGS sequence"/>
</dbReference>
<accession>A0AA38U1Y2</accession>
<sequence>KLEMRPRMLSPRTIPTKELFTLDIDDSIWDDIGLANTDDTLQLPPWLADEQVRTGIKGILLRDRCDEELRHLCHEVQVMREWFADEWEALEKAI</sequence>
<name>A0AA38U1Y2_9AGAR</name>
<dbReference type="EMBL" id="MU808054">
    <property type="protein sequence ID" value="KAJ3830909.1"/>
    <property type="molecule type" value="Genomic_DNA"/>
</dbReference>
<comment type="caution">
    <text evidence="1">The sequence shown here is derived from an EMBL/GenBank/DDBJ whole genome shotgun (WGS) entry which is preliminary data.</text>
</comment>
<feature type="non-terminal residue" evidence="1">
    <location>
        <position position="94"/>
    </location>
</feature>
<feature type="non-terminal residue" evidence="1">
    <location>
        <position position="1"/>
    </location>
</feature>
<keyword evidence="2" id="KW-1185">Reference proteome</keyword>
<proteinExistence type="predicted"/>
<evidence type="ECO:0000313" key="1">
    <source>
        <dbReference type="EMBL" id="KAJ3830909.1"/>
    </source>
</evidence>